<organism evidence="2 3">
    <name type="scientific">Candidatus Staskawiczbacteria bacterium RIFOXYC1_FULL_38_18</name>
    <dbReference type="NCBI Taxonomy" id="1802229"/>
    <lineage>
        <taxon>Bacteria</taxon>
        <taxon>Candidatus Staskawicziibacteriota</taxon>
    </lineage>
</organism>
<keyword evidence="1" id="KW-1133">Transmembrane helix</keyword>
<dbReference type="EMBL" id="MHPP01000024">
    <property type="protein sequence ID" value="OGZ84014.1"/>
    <property type="molecule type" value="Genomic_DNA"/>
</dbReference>
<evidence type="ECO:0000256" key="1">
    <source>
        <dbReference type="SAM" id="Phobius"/>
    </source>
</evidence>
<protein>
    <recommendedName>
        <fullName evidence="4">DUF5667 domain-containing protein</fullName>
    </recommendedName>
</protein>
<evidence type="ECO:0000313" key="2">
    <source>
        <dbReference type="EMBL" id="OGZ84014.1"/>
    </source>
</evidence>
<evidence type="ECO:0008006" key="4">
    <source>
        <dbReference type="Google" id="ProtNLM"/>
    </source>
</evidence>
<reference evidence="2 3" key="1">
    <citation type="journal article" date="2016" name="Nat. Commun.">
        <title>Thousands of microbial genomes shed light on interconnected biogeochemical processes in an aquifer system.</title>
        <authorList>
            <person name="Anantharaman K."/>
            <person name="Brown C.T."/>
            <person name="Hug L.A."/>
            <person name="Sharon I."/>
            <person name="Castelle C.J."/>
            <person name="Probst A.J."/>
            <person name="Thomas B.C."/>
            <person name="Singh A."/>
            <person name="Wilkins M.J."/>
            <person name="Karaoz U."/>
            <person name="Brodie E.L."/>
            <person name="Williams K.H."/>
            <person name="Hubbard S.S."/>
            <person name="Banfield J.F."/>
        </authorList>
    </citation>
    <scope>NUCLEOTIDE SEQUENCE [LARGE SCALE GENOMIC DNA]</scope>
</reference>
<dbReference type="AlphaFoldDB" id="A0A1G2JAB5"/>
<accession>A0A1G2JAB5</accession>
<dbReference type="Proteomes" id="UP000177751">
    <property type="component" value="Unassembled WGS sequence"/>
</dbReference>
<gene>
    <name evidence="2" type="ORF">A2401_00605</name>
</gene>
<dbReference type="STRING" id="1802229.A2401_00605"/>
<sequence length="234" mass="25527">MAKLTEKKLIEQIKGLKIIKPRQEWASLLKSQILAKPAKTVSIMDVISSIFYQRQIAYAFATLLIMIVGVLGFAQYTVPGDALFPIKKIAEQSQANLTGQTTLNKEIANLSNRVNDLAQVAKDGRKESIPSVIVEIKANASELAKNLKDNPVQDPVAIKEIATTLKTLASVAGTDLSENQDVKDLYQAVVISQIADLEKATLTEEQKETLAGAKELYDAGKYSQALEELLAISN</sequence>
<keyword evidence="1" id="KW-0472">Membrane</keyword>
<comment type="caution">
    <text evidence="2">The sequence shown here is derived from an EMBL/GenBank/DDBJ whole genome shotgun (WGS) entry which is preliminary data.</text>
</comment>
<name>A0A1G2JAB5_9BACT</name>
<evidence type="ECO:0000313" key="3">
    <source>
        <dbReference type="Proteomes" id="UP000177751"/>
    </source>
</evidence>
<feature type="transmembrane region" description="Helical" evidence="1">
    <location>
        <begin position="56"/>
        <end position="78"/>
    </location>
</feature>
<proteinExistence type="predicted"/>
<keyword evidence="1" id="KW-0812">Transmembrane</keyword>